<gene>
    <name evidence="2" type="ORF">RirG_137350</name>
</gene>
<dbReference type="PANTHER" id="PTHR24410:SF23">
    <property type="entry name" value="BTB DOMAIN-CONTAINING PROTEIN-RELATED"/>
    <property type="match status" value="1"/>
</dbReference>
<accession>A0A015JDF3</accession>
<dbReference type="InterPro" id="IPR011333">
    <property type="entry name" value="SKP1/BTB/POZ_sf"/>
</dbReference>
<sequence>MSSKFLAELSNDYEKLFETEMGYDVIIYAGEDQYHVKEIHAHSNILSIRSQYFRSAFSNEWAEKKDGKFIFKKPNISPQLFNIILRFIYCGNIELKNLQGPDVLKLLIAVDELNIHSLVSHIQEFLIEHQTEFLYQNPTEILETVYQHETFTDLWNFCLEKICDEPKVLFNSDKFIDLKAPLLELLLKRDDLNMDEIEI</sequence>
<dbReference type="Gene3D" id="3.30.710.10">
    <property type="entry name" value="Potassium Channel Kv1.1, Chain A"/>
    <property type="match status" value="1"/>
</dbReference>
<feature type="domain" description="BTB" evidence="1">
    <location>
        <begin position="23"/>
        <end position="97"/>
    </location>
</feature>
<dbReference type="CDD" id="cd18186">
    <property type="entry name" value="BTB_POZ_ZBTB_KLHL-like"/>
    <property type="match status" value="1"/>
</dbReference>
<dbReference type="InterPro" id="IPR000210">
    <property type="entry name" value="BTB/POZ_dom"/>
</dbReference>
<evidence type="ECO:0000259" key="1">
    <source>
        <dbReference type="PROSITE" id="PS50097"/>
    </source>
</evidence>
<evidence type="ECO:0000313" key="3">
    <source>
        <dbReference type="Proteomes" id="UP000022910"/>
    </source>
</evidence>
<dbReference type="InterPro" id="IPR051481">
    <property type="entry name" value="BTB-POZ/Galectin-3-binding"/>
</dbReference>
<name>A0A015JDF3_RHIIW</name>
<protein>
    <recommendedName>
        <fullName evidence="1">BTB domain-containing protein</fullName>
    </recommendedName>
</protein>
<comment type="caution">
    <text evidence="2">The sequence shown here is derived from an EMBL/GenBank/DDBJ whole genome shotgun (WGS) entry which is preliminary data.</text>
</comment>
<keyword evidence="3" id="KW-1185">Reference proteome</keyword>
<dbReference type="STRING" id="1432141.A0A015JDF3"/>
<evidence type="ECO:0000313" key="2">
    <source>
        <dbReference type="EMBL" id="EXX65010.1"/>
    </source>
</evidence>
<proteinExistence type="predicted"/>
<dbReference type="PROSITE" id="PS50097">
    <property type="entry name" value="BTB"/>
    <property type="match status" value="1"/>
</dbReference>
<dbReference type="Pfam" id="PF00651">
    <property type="entry name" value="BTB"/>
    <property type="match status" value="1"/>
</dbReference>
<dbReference type="Proteomes" id="UP000022910">
    <property type="component" value="Unassembled WGS sequence"/>
</dbReference>
<dbReference type="PANTHER" id="PTHR24410">
    <property type="entry name" value="HL07962P-RELATED"/>
    <property type="match status" value="1"/>
</dbReference>
<reference evidence="2 3" key="1">
    <citation type="submission" date="2014-02" db="EMBL/GenBank/DDBJ databases">
        <title>Single nucleus genome sequencing reveals high similarity among nuclei of an endomycorrhizal fungus.</title>
        <authorList>
            <person name="Lin K."/>
            <person name="Geurts R."/>
            <person name="Zhang Z."/>
            <person name="Limpens E."/>
            <person name="Saunders D.G."/>
            <person name="Mu D."/>
            <person name="Pang E."/>
            <person name="Cao H."/>
            <person name="Cha H."/>
            <person name="Lin T."/>
            <person name="Zhou Q."/>
            <person name="Shang Y."/>
            <person name="Li Y."/>
            <person name="Ivanov S."/>
            <person name="Sharma T."/>
            <person name="Velzen R.V."/>
            <person name="Ruijter N.D."/>
            <person name="Aanen D.K."/>
            <person name="Win J."/>
            <person name="Kamoun S."/>
            <person name="Bisseling T."/>
            <person name="Huang S."/>
        </authorList>
    </citation>
    <scope>NUCLEOTIDE SEQUENCE [LARGE SCALE GENOMIC DNA]</scope>
    <source>
        <strain evidence="3">DAOM197198w</strain>
    </source>
</reference>
<dbReference type="SMART" id="SM00225">
    <property type="entry name" value="BTB"/>
    <property type="match status" value="1"/>
</dbReference>
<dbReference type="HOGENOM" id="CLU_021542_2_5_1"/>
<dbReference type="SUPFAM" id="SSF54695">
    <property type="entry name" value="POZ domain"/>
    <property type="match status" value="1"/>
</dbReference>
<dbReference type="AlphaFoldDB" id="A0A015JDF3"/>
<organism evidence="2 3">
    <name type="scientific">Rhizophagus irregularis (strain DAOM 197198w)</name>
    <name type="common">Glomus intraradices</name>
    <dbReference type="NCBI Taxonomy" id="1432141"/>
    <lineage>
        <taxon>Eukaryota</taxon>
        <taxon>Fungi</taxon>
        <taxon>Fungi incertae sedis</taxon>
        <taxon>Mucoromycota</taxon>
        <taxon>Glomeromycotina</taxon>
        <taxon>Glomeromycetes</taxon>
        <taxon>Glomerales</taxon>
        <taxon>Glomeraceae</taxon>
        <taxon>Rhizophagus</taxon>
    </lineage>
</organism>
<dbReference type="EMBL" id="JEMT01022601">
    <property type="protein sequence ID" value="EXX65010.1"/>
    <property type="molecule type" value="Genomic_DNA"/>
</dbReference>